<feature type="region of interest" description="Disordered" evidence="1">
    <location>
        <begin position="77"/>
        <end position="96"/>
    </location>
</feature>
<accession>D5GPT4</accession>
<dbReference type="KEGG" id="tml:GSTUM_00012023001"/>
<gene>
    <name evidence="2" type="ORF">GSTUM_00012023001</name>
</gene>
<keyword evidence="3" id="KW-1185">Reference proteome</keyword>
<feature type="region of interest" description="Disordered" evidence="1">
    <location>
        <begin position="10"/>
        <end position="41"/>
    </location>
</feature>
<dbReference type="EMBL" id="FN430378">
    <property type="protein sequence ID" value="CAZ86527.1"/>
    <property type="molecule type" value="Genomic_DNA"/>
</dbReference>
<dbReference type="AlphaFoldDB" id="D5GPT4"/>
<dbReference type="HOGENOM" id="CLU_2361270_0_0_1"/>
<reference evidence="2 3" key="1">
    <citation type="journal article" date="2010" name="Nature">
        <title>Perigord black truffle genome uncovers evolutionary origins and mechanisms of symbiosis.</title>
        <authorList>
            <person name="Martin F."/>
            <person name="Kohler A."/>
            <person name="Murat C."/>
            <person name="Balestrini R."/>
            <person name="Coutinho P.M."/>
            <person name="Jaillon O."/>
            <person name="Montanini B."/>
            <person name="Morin E."/>
            <person name="Noel B."/>
            <person name="Percudani R."/>
            <person name="Porcel B."/>
            <person name="Rubini A."/>
            <person name="Amicucci A."/>
            <person name="Amselem J."/>
            <person name="Anthouard V."/>
            <person name="Arcioni S."/>
            <person name="Artiguenave F."/>
            <person name="Aury J.M."/>
            <person name="Ballario P."/>
            <person name="Bolchi A."/>
            <person name="Brenna A."/>
            <person name="Brun A."/>
            <person name="Buee M."/>
            <person name="Cantarel B."/>
            <person name="Chevalier G."/>
            <person name="Couloux A."/>
            <person name="Da Silva C."/>
            <person name="Denoeud F."/>
            <person name="Duplessis S."/>
            <person name="Ghignone S."/>
            <person name="Hilselberger B."/>
            <person name="Iotti M."/>
            <person name="Marcais B."/>
            <person name="Mello A."/>
            <person name="Miranda M."/>
            <person name="Pacioni G."/>
            <person name="Quesneville H."/>
            <person name="Riccioni C."/>
            <person name="Ruotolo R."/>
            <person name="Splivallo R."/>
            <person name="Stocchi V."/>
            <person name="Tisserant E."/>
            <person name="Viscomi A.R."/>
            <person name="Zambonelli A."/>
            <person name="Zampieri E."/>
            <person name="Henrissat B."/>
            <person name="Lebrun M.H."/>
            <person name="Paolocci F."/>
            <person name="Bonfante P."/>
            <person name="Ottonello S."/>
            <person name="Wincker P."/>
        </authorList>
    </citation>
    <scope>NUCLEOTIDE SEQUENCE [LARGE SCALE GENOMIC DNA]</scope>
    <source>
        <strain evidence="2 3">Mel28</strain>
    </source>
</reference>
<evidence type="ECO:0000313" key="3">
    <source>
        <dbReference type="Proteomes" id="UP000006911"/>
    </source>
</evidence>
<organism evidence="2 3">
    <name type="scientific">Tuber melanosporum (strain Mel28)</name>
    <name type="common">Perigord black truffle</name>
    <dbReference type="NCBI Taxonomy" id="656061"/>
    <lineage>
        <taxon>Eukaryota</taxon>
        <taxon>Fungi</taxon>
        <taxon>Dikarya</taxon>
        <taxon>Ascomycota</taxon>
        <taxon>Pezizomycotina</taxon>
        <taxon>Pezizomycetes</taxon>
        <taxon>Pezizales</taxon>
        <taxon>Tuberaceae</taxon>
        <taxon>Tuber</taxon>
    </lineage>
</organism>
<proteinExistence type="predicted"/>
<evidence type="ECO:0000256" key="1">
    <source>
        <dbReference type="SAM" id="MobiDB-lite"/>
    </source>
</evidence>
<sequence length="96" mass="10430">MPIIGHLSYLFKAGEQSPGGQTRPGPKEETNSRRGYPPPSDLGLKNIADKFSNHVHGSPCAPRAQVPTQCALAFTKEKGKRKEKRSARARAGFADE</sequence>
<name>D5GPT4_TUBMM</name>
<evidence type="ECO:0000313" key="2">
    <source>
        <dbReference type="EMBL" id="CAZ86527.1"/>
    </source>
</evidence>
<dbReference type="InParanoid" id="D5GPT4"/>
<dbReference type="Proteomes" id="UP000006911">
    <property type="component" value="Unassembled WGS sequence"/>
</dbReference>
<protein>
    <submittedName>
        <fullName evidence="2">(Perigord truffle) hypothetical protein</fullName>
    </submittedName>
</protein>
<feature type="compositionally biased region" description="Basic residues" evidence="1">
    <location>
        <begin position="78"/>
        <end position="88"/>
    </location>
</feature>